<dbReference type="EMBL" id="MT142372">
    <property type="protein sequence ID" value="QJA79217.1"/>
    <property type="molecule type" value="Genomic_DNA"/>
</dbReference>
<reference evidence="1" key="1">
    <citation type="submission" date="2020-03" db="EMBL/GenBank/DDBJ databases">
        <title>The deep terrestrial virosphere.</title>
        <authorList>
            <person name="Holmfeldt K."/>
            <person name="Nilsson E."/>
            <person name="Simone D."/>
            <person name="Lopez-Fernandez M."/>
            <person name="Wu X."/>
            <person name="de Brujin I."/>
            <person name="Lundin D."/>
            <person name="Andersson A."/>
            <person name="Bertilsson S."/>
            <person name="Dopson M."/>
        </authorList>
    </citation>
    <scope>NUCLEOTIDE SEQUENCE</scope>
    <source>
        <strain evidence="2">MM415A00929</strain>
        <strain evidence="1">MM415B00326</strain>
    </source>
</reference>
<organism evidence="1">
    <name type="scientific">viral metagenome</name>
    <dbReference type="NCBI Taxonomy" id="1070528"/>
    <lineage>
        <taxon>unclassified sequences</taxon>
        <taxon>metagenomes</taxon>
        <taxon>organismal metagenomes</taxon>
    </lineage>
</organism>
<dbReference type="AlphaFoldDB" id="A0A6M3JCY3"/>
<protein>
    <submittedName>
        <fullName evidence="1">Uncharacterized protein</fullName>
    </submittedName>
</protein>
<gene>
    <name evidence="2" type="ORF">MM415A00929_0009</name>
    <name evidence="1" type="ORF">MM415B00326_0051</name>
</gene>
<sequence>MLGLGLMLGSMGLDIFGNIMGGKEEERQAKWEAEQRLLQIRYIKDVAREKTHGLARESTFAKGSAMATVAKSGVKVGTGSANTLIGMIENTYAERMKEIGMETSYQVSSLTREAEELKRRGKKAKEASYWELGASLLGKSYTMGTSEGWWGAMA</sequence>
<proteinExistence type="predicted"/>
<accession>A0A6M3JCY3</accession>
<dbReference type="EMBL" id="MT141561">
    <property type="protein sequence ID" value="QJA66851.1"/>
    <property type="molecule type" value="Genomic_DNA"/>
</dbReference>
<name>A0A6M3JCY3_9ZZZZ</name>
<evidence type="ECO:0000313" key="2">
    <source>
        <dbReference type="EMBL" id="QJA79217.1"/>
    </source>
</evidence>
<evidence type="ECO:0000313" key="1">
    <source>
        <dbReference type="EMBL" id="QJA66851.1"/>
    </source>
</evidence>